<gene>
    <name evidence="2" type="ORF">L2X98_30195</name>
</gene>
<dbReference type="Proteomes" id="UP001054811">
    <property type="component" value="Chromosome"/>
</dbReference>
<feature type="compositionally biased region" description="Polar residues" evidence="1">
    <location>
        <begin position="1"/>
        <end position="16"/>
    </location>
</feature>
<evidence type="ECO:0000313" key="2">
    <source>
        <dbReference type="EMBL" id="UUT34732.1"/>
    </source>
</evidence>
<dbReference type="RefSeq" id="WP_259611258.1">
    <property type="nucleotide sequence ID" value="NZ_CP091139.2"/>
</dbReference>
<evidence type="ECO:0000313" key="3">
    <source>
        <dbReference type="Proteomes" id="UP001054811"/>
    </source>
</evidence>
<accession>A0ABY5NHR8</accession>
<feature type="region of interest" description="Disordered" evidence="1">
    <location>
        <begin position="1"/>
        <end position="45"/>
    </location>
</feature>
<evidence type="ECO:0000256" key="1">
    <source>
        <dbReference type="SAM" id="MobiDB-lite"/>
    </source>
</evidence>
<proteinExistence type="predicted"/>
<sequence length="77" mass="8511">MSQAQVQRLFDSFSNPRTHDRTDDPGVAFREVPDEPEPLADTRTRAQRQHDVLAAILGVAARAAETPSIGGAPRRCW</sequence>
<organism evidence="2 3">
    <name type="scientific">Microbacterium elymi</name>
    <dbReference type="NCBI Taxonomy" id="2909587"/>
    <lineage>
        <taxon>Bacteria</taxon>
        <taxon>Bacillati</taxon>
        <taxon>Actinomycetota</taxon>
        <taxon>Actinomycetes</taxon>
        <taxon>Micrococcales</taxon>
        <taxon>Microbacteriaceae</taxon>
        <taxon>Microbacterium</taxon>
    </lineage>
</organism>
<reference evidence="2" key="1">
    <citation type="submission" date="2022-01" db="EMBL/GenBank/DDBJ databases">
        <title>Microbacterium eymi and Microbacterium rhizovicinus sp. nov., isolated from the rhizospheric soil of Elymus tsukushiensis, a plant native to the Dokdo Islands, Republic of Korea.</title>
        <authorList>
            <person name="Hwang Y.J."/>
        </authorList>
    </citation>
    <scope>NUCLEOTIDE SEQUENCE</scope>
    <source>
        <strain evidence="2">KUDC0405</strain>
    </source>
</reference>
<name>A0ABY5NHR8_9MICO</name>
<dbReference type="EMBL" id="CP091139">
    <property type="protein sequence ID" value="UUT34732.1"/>
    <property type="molecule type" value="Genomic_DNA"/>
</dbReference>
<protein>
    <submittedName>
        <fullName evidence="2">Uncharacterized protein</fullName>
    </submittedName>
</protein>
<keyword evidence="3" id="KW-1185">Reference proteome</keyword>